<dbReference type="InterPro" id="IPR036409">
    <property type="entry name" value="Aldolase_II/adducin_N_sf"/>
</dbReference>
<comment type="similarity">
    <text evidence="1">Belongs to the short-chain dehydrogenases/reductases (SDR) family.</text>
</comment>
<protein>
    <submittedName>
        <fullName evidence="4">SDR family oxidoreductase</fullName>
    </submittedName>
</protein>
<evidence type="ECO:0000313" key="4">
    <source>
        <dbReference type="EMBL" id="TMQ56002.1"/>
    </source>
</evidence>
<dbReference type="Gene3D" id="3.40.50.720">
    <property type="entry name" value="NAD(P)-binding Rossmann-like Domain"/>
    <property type="match status" value="1"/>
</dbReference>
<dbReference type="InterPro" id="IPR002347">
    <property type="entry name" value="SDR_fam"/>
</dbReference>
<feature type="domain" description="Class II aldolase/adducin N-terminal" evidence="3">
    <location>
        <begin position="29"/>
        <end position="221"/>
    </location>
</feature>
<dbReference type="EMBL" id="VBOU01000009">
    <property type="protein sequence ID" value="TMQ56002.1"/>
    <property type="molecule type" value="Genomic_DNA"/>
</dbReference>
<evidence type="ECO:0000259" key="3">
    <source>
        <dbReference type="SMART" id="SM01007"/>
    </source>
</evidence>
<dbReference type="AlphaFoldDB" id="A0A538SXD1"/>
<dbReference type="Pfam" id="PF13561">
    <property type="entry name" value="adh_short_C2"/>
    <property type="match status" value="1"/>
</dbReference>
<dbReference type="FunFam" id="3.40.50.720:FF:000084">
    <property type="entry name" value="Short-chain dehydrogenase reductase"/>
    <property type="match status" value="1"/>
</dbReference>
<dbReference type="Gene3D" id="3.40.225.10">
    <property type="entry name" value="Class II aldolase/adducin N-terminal domain"/>
    <property type="match status" value="1"/>
</dbReference>
<dbReference type="PRINTS" id="PR00081">
    <property type="entry name" value="GDHRDH"/>
</dbReference>
<reference evidence="4 5" key="1">
    <citation type="journal article" date="2019" name="Nat. Microbiol.">
        <title>Mediterranean grassland soil C-N compound turnover is dependent on rainfall and depth, and is mediated by genomically divergent microorganisms.</title>
        <authorList>
            <person name="Diamond S."/>
            <person name="Andeer P.F."/>
            <person name="Li Z."/>
            <person name="Crits-Christoph A."/>
            <person name="Burstein D."/>
            <person name="Anantharaman K."/>
            <person name="Lane K.R."/>
            <person name="Thomas B.C."/>
            <person name="Pan C."/>
            <person name="Northen T.R."/>
            <person name="Banfield J.F."/>
        </authorList>
    </citation>
    <scope>NUCLEOTIDE SEQUENCE [LARGE SCALE GENOMIC DNA]</scope>
    <source>
        <strain evidence="4">WS_4</strain>
    </source>
</reference>
<evidence type="ECO:0000256" key="2">
    <source>
        <dbReference type="ARBA" id="ARBA00023002"/>
    </source>
</evidence>
<dbReference type="SMART" id="SM01007">
    <property type="entry name" value="Aldolase_II"/>
    <property type="match status" value="1"/>
</dbReference>
<proteinExistence type="inferred from homology"/>
<dbReference type="InterPro" id="IPR001303">
    <property type="entry name" value="Aldolase_II/adducin_N"/>
</dbReference>
<name>A0A538SXD1_UNCEI</name>
<dbReference type="Pfam" id="PF00596">
    <property type="entry name" value="Aldolase_II"/>
    <property type="match status" value="1"/>
</dbReference>
<evidence type="ECO:0000256" key="1">
    <source>
        <dbReference type="ARBA" id="ARBA00006484"/>
    </source>
</evidence>
<organism evidence="4 5">
    <name type="scientific">Eiseniibacteriota bacterium</name>
    <dbReference type="NCBI Taxonomy" id="2212470"/>
    <lineage>
        <taxon>Bacteria</taxon>
        <taxon>Candidatus Eiseniibacteriota</taxon>
    </lineage>
</organism>
<comment type="caution">
    <text evidence="4">The sequence shown here is derived from an EMBL/GenBank/DDBJ whole genome shotgun (WGS) entry which is preliminary data.</text>
</comment>
<sequence length="692" mass="74743">MRMLAHGTPARMDDRWADGPAPDADELAQLVYLSNLIGREPRLVQPGGGNTSIKVGDSLLVKGSGTDLRTVGGEGFTRLSLSALTALRTAERMLDVDMMRFMARAMLTDGPAPSVETPLHSLLPHRVIAHTHDVATMSLTNVSDAVAERLVAELFAGEIVYVSYVRPGFPLARAVSGVVDRLPREAIGLALAHHGLVVWGENPRECYTRLLRTVNAIEDYLAAKRRSRAVPGAVPAPIPPADVRRRVAELVLPVVRGVLGSKNRVILHFDDADDVLTALANQRLPALVRRGMATPEHILRAGPLPTWLDLDPSAPAGEMAAAVRSQLGWQRKEYEAYHARHASEGNPPLDDWAKVVLAPGLGMITASRDKRGAVTANLCYRAVLETMANAEAIDAFQFLSEADVFEFEHWPLERRKVDEQDEKERASLLLPRHVAVVIGAGSGIGRAAARRFAEEGAHVVVADLDRSSADAVAAEIRAAYPARAIGVELDVRDDESLARLIRQTVFEFGGLDCLFYTAGQAPRFAGMTEIRREDLQHQLDVHYIGAVLAIGGAASVMRCQQLGGSIVASVSKAAMVPGRDAAAYGGSKAALLQAMRVAAVELGNDGIRVNAINADQIETPLFLRFVKERAAMRGVSIEHQLEAYRRRNVMGVSLIPAETVADLAALLASARFRYTTGDIITIDGGLPEAFPR</sequence>
<dbReference type="PANTHER" id="PTHR43669:SF8">
    <property type="entry name" value="SHORT-CHAIN TYPE DEHYDROGENASE_REDUCTASE-RELATED"/>
    <property type="match status" value="1"/>
</dbReference>
<evidence type="ECO:0000313" key="5">
    <source>
        <dbReference type="Proteomes" id="UP000319829"/>
    </source>
</evidence>
<keyword evidence="2" id="KW-0560">Oxidoreductase</keyword>
<dbReference type="Proteomes" id="UP000319829">
    <property type="component" value="Unassembled WGS sequence"/>
</dbReference>
<dbReference type="InterPro" id="IPR036291">
    <property type="entry name" value="NAD(P)-bd_dom_sf"/>
</dbReference>
<dbReference type="PANTHER" id="PTHR43669">
    <property type="entry name" value="5-KETO-D-GLUCONATE 5-REDUCTASE"/>
    <property type="match status" value="1"/>
</dbReference>
<dbReference type="GO" id="GO:0016491">
    <property type="term" value="F:oxidoreductase activity"/>
    <property type="evidence" value="ECO:0007669"/>
    <property type="project" value="UniProtKB-KW"/>
</dbReference>
<dbReference type="SUPFAM" id="SSF51735">
    <property type="entry name" value="NAD(P)-binding Rossmann-fold domains"/>
    <property type="match status" value="1"/>
</dbReference>
<gene>
    <name evidence="4" type="ORF">E6K74_01555</name>
</gene>
<accession>A0A538SXD1</accession>
<dbReference type="SUPFAM" id="SSF53639">
    <property type="entry name" value="AraD/HMP-PK domain-like"/>
    <property type="match status" value="1"/>
</dbReference>